<dbReference type="InterPro" id="IPR007420">
    <property type="entry name" value="DUF465"/>
</dbReference>
<evidence type="ECO:0008006" key="3">
    <source>
        <dbReference type="Google" id="ProtNLM"/>
    </source>
</evidence>
<name>C5T192_ACIDE</name>
<protein>
    <recommendedName>
        <fullName evidence="3">DUF465 domain-containing protein</fullName>
    </recommendedName>
</protein>
<dbReference type="InterPro" id="IPR038444">
    <property type="entry name" value="DUF465_sf"/>
</dbReference>
<dbReference type="Pfam" id="PF04325">
    <property type="entry name" value="DUF465"/>
    <property type="match status" value="1"/>
</dbReference>
<comment type="caution">
    <text evidence="1">The sequence shown here is derived from an EMBL/GenBank/DDBJ whole genome shotgun (WGS) entry which is preliminary data.</text>
</comment>
<evidence type="ECO:0000313" key="1">
    <source>
        <dbReference type="EMBL" id="EER61739.1"/>
    </source>
</evidence>
<dbReference type="EMBL" id="ACQT01000010">
    <property type="protein sequence ID" value="EER61739.1"/>
    <property type="molecule type" value="Genomic_DNA"/>
</dbReference>
<dbReference type="PATRIC" id="fig|573060.9.peg.4509"/>
<dbReference type="Proteomes" id="UP000003856">
    <property type="component" value="Unassembled WGS sequence"/>
</dbReference>
<reference evidence="1 2" key="1">
    <citation type="submission" date="2009-05" db="EMBL/GenBank/DDBJ databases">
        <title>The draft genome of Acidovorax delafieldii 2AN.</title>
        <authorList>
            <consortium name="US DOE Joint Genome Institute (JGI-PGF)"/>
            <person name="Lucas S."/>
            <person name="Copeland A."/>
            <person name="Lapidus A."/>
            <person name="Glavina del Rio T."/>
            <person name="Tice H."/>
            <person name="Bruce D."/>
            <person name="Goodwin L."/>
            <person name="Pitluck S."/>
            <person name="Larimer F."/>
            <person name="Land M.L."/>
            <person name="Hauser L."/>
            <person name="Shelobolina E.S."/>
            <person name="Picardal F."/>
            <person name="Roden E."/>
            <person name="Emerson D."/>
        </authorList>
    </citation>
    <scope>NUCLEOTIDE SEQUENCE [LARGE SCALE GENOMIC DNA]</scope>
    <source>
        <strain evidence="1 2">2AN</strain>
    </source>
</reference>
<keyword evidence="2" id="KW-1185">Reference proteome</keyword>
<accession>C5T192</accession>
<dbReference type="Gene3D" id="6.10.280.50">
    <property type="match status" value="1"/>
</dbReference>
<proteinExistence type="predicted"/>
<dbReference type="AlphaFoldDB" id="C5T192"/>
<sequence length="77" mass="8774">MHRAPATTPVLKSNLHSPSRQLIDLRMMHADLDARIDLGALEAVPDEFLLRRLKKQRLALRDQIDCLERALQPPEPA</sequence>
<organism evidence="1 2">
    <name type="scientific">Acidovorax delafieldii 2AN</name>
    <dbReference type="NCBI Taxonomy" id="573060"/>
    <lineage>
        <taxon>Bacteria</taxon>
        <taxon>Pseudomonadati</taxon>
        <taxon>Pseudomonadota</taxon>
        <taxon>Betaproteobacteria</taxon>
        <taxon>Burkholderiales</taxon>
        <taxon>Comamonadaceae</taxon>
        <taxon>Acidovorax</taxon>
    </lineage>
</organism>
<evidence type="ECO:0000313" key="2">
    <source>
        <dbReference type="Proteomes" id="UP000003856"/>
    </source>
</evidence>
<gene>
    <name evidence="1" type="ORF">AcdelDRAFT_0672</name>
</gene>